<feature type="region of interest" description="Disordered" evidence="1">
    <location>
        <begin position="1"/>
        <end position="87"/>
    </location>
</feature>
<proteinExistence type="predicted"/>
<evidence type="ECO:0000256" key="1">
    <source>
        <dbReference type="SAM" id="MobiDB-lite"/>
    </source>
</evidence>
<dbReference type="STRING" id="856736.SAMN04488058_101489"/>
<sequence>MTDPKDTHPTATGLPSDTGLPDDAGNGMSSRSGYYDESESGRTETPVGQPRQDAVTPDAVPTSTGDDRGLNETGTSFGTAGSDDKPL</sequence>
<evidence type="ECO:0000313" key="2">
    <source>
        <dbReference type="EMBL" id="SEI74123.1"/>
    </source>
</evidence>
<gene>
    <name evidence="2" type="ORF">SAMN04488058_101489</name>
</gene>
<reference evidence="3" key="1">
    <citation type="submission" date="2016-10" db="EMBL/GenBank/DDBJ databases">
        <authorList>
            <person name="Varghese N."/>
            <person name="Submissions S."/>
        </authorList>
    </citation>
    <scope>NUCLEOTIDE SEQUENCE [LARGE SCALE GENOMIC DNA]</scope>
    <source>
        <strain evidence="3">CGMCC 1.10218</strain>
    </source>
</reference>
<name>A0A1H6T1Z8_9DEIO</name>
<dbReference type="EMBL" id="FNZA01000001">
    <property type="protein sequence ID" value="SEI74123.1"/>
    <property type="molecule type" value="Genomic_DNA"/>
</dbReference>
<protein>
    <submittedName>
        <fullName evidence="2">Uncharacterized protein</fullName>
    </submittedName>
</protein>
<dbReference type="Proteomes" id="UP000199223">
    <property type="component" value="Unassembled WGS sequence"/>
</dbReference>
<keyword evidence="3" id="KW-1185">Reference proteome</keyword>
<dbReference type="OrthoDB" id="73877at2"/>
<dbReference type="AlphaFoldDB" id="A0A1H6T1Z8"/>
<evidence type="ECO:0000313" key="3">
    <source>
        <dbReference type="Proteomes" id="UP000199223"/>
    </source>
</evidence>
<accession>A0A1H6T1Z8</accession>
<dbReference type="RefSeq" id="WP_092263000.1">
    <property type="nucleotide sequence ID" value="NZ_FNZA01000001.1"/>
</dbReference>
<organism evidence="2 3">
    <name type="scientific">Deinococcus reticulitermitis</name>
    <dbReference type="NCBI Taxonomy" id="856736"/>
    <lineage>
        <taxon>Bacteria</taxon>
        <taxon>Thermotogati</taxon>
        <taxon>Deinococcota</taxon>
        <taxon>Deinococci</taxon>
        <taxon>Deinococcales</taxon>
        <taxon>Deinococcaceae</taxon>
        <taxon>Deinococcus</taxon>
    </lineage>
</organism>